<dbReference type="RefSeq" id="WP_235118527.1">
    <property type="nucleotide sequence ID" value="NZ_CP090978.1"/>
</dbReference>
<proteinExistence type="predicted"/>
<name>A0ABY3SDX6_9BACL</name>
<accession>A0ABY3SDX6</accession>
<gene>
    <name evidence="1" type="ORF">L0M14_20980</name>
</gene>
<dbReference type="InterPro" id="IPR014903">
    <property type="entry name" value="DUF1796"/>
</dbReference>
<evidence type="ECO:0000313" key="1">
    <source>
        <dbReference type="EMBL" id="UJF32182.1"/>
    </source>
</evidence>
<organism evidence="1 2">
    <name type="scientific">Paenibacillus hexagrammi</name>
    <dbReference type="NCBI Taxonomy" id="2908839"/>
    <lineage>
        <taxon>Bacteria</taxon>
        <taxon>Bacillati</taxon>
        <taxon>Bacillota</taxon>
        <taxon>Bacilli</taxon>
        <taxon>Bacillales</taxon>
        <taxon>Paenibacillaceae</taxon>
        <taxon>Paenibacillus</taxon>
    </lineage>
</organism>
<sequence>MNLSELKEQPYDLVASLGQNCDPASYLRVHGLRKFSMPLDWVVSSSLSDVNRLLRNRFSGYMNLSHMRPILGISQYVDESEAPSGQQQLKSYFIKDTQYNIVSVHDFPIVPLKTWRKTYPAYYDKLSMRMGRFLQGIDLAKSVLFVRYFGSYEQTLELESVLSTLTNREFCILLVNPVPNLKDVVEVDWGLRRVCSVQIPSTDNKDAWYKLLGGIRLV</sequence>
<reference evidence="1 2" key="1">
    <citation type="journal article" date="2024" name="Int. J. Syst. Evol. Microbiol.">
        <title>Paenibacillus hexagrammi sp. nov., a novel bacterium isolated from the gut content of Hexagrammos agrammus.</title>
        <authorList>
            <person name="Jung H.K."/>
            <person name="Kim D.G."/>
            <person name="Zin H."/>
            <person name="Park J."/>
            <person name="Jung H."/>
            <person name="Kim Y.O."/>
            <person name="Kong H.J."/>
            <person name="Kim J.W."/>
            <person name="Kim Y.S."/>
        </authorList>
    </citation>
    <scope>NUCLEOTIDE SEQUENCE [LARGE SCALE GENOMIC DNA]</scope>
    <source>
        <strain evidence="1 2">YPD9-1</strain>
    </source>
</reference>
<evidence type="ECO:0000313" key="2">
    <source>
        <dbReference type="Proteomes" id="UP001649230"/>
    </source>
</evidence>
<dbReference type="Proteomes" id="UP001649230">
    <property type="component" value="Chromosome"/>
</dbReference>
<protein>
    <submittedName>
        <fullName evidence="1">Papain-like cysteine peptidase</fullName>
    </submittedName>
</protein>
<keyword evidence="2" id="KW-1185">Reference proteome</keyword>
<dbReference type="Pfam" id="PF08795">
    <property type="entry name" value="DUF1796"/>
    <property type="match status" value="1"/>
</dbReference>
<dbReference type="EMBL" id="CP090978">
    <property type="protein sequence ID" value="UJF32182.1"/>
    <property type="molecule type" value="Genomic_DNA"/>
</dbReference>